<evidence type="ECO:0000313" key="2">
    <source>
        <dbReference type="EMBL" id="KEY72655.1"/>
    </source>
</evidence>
<feature type="compositionally biased region" description="Polar residues" evidence="1">
    <location>
        <begin position="73"/>
        <end position="84"/>
    </location>
</feature>
<name>A0A084B526_STACB</name>
<gene>
    <name evidence="2" type="ORF">S7711_11521</name>
</gene>
<reference evidence="2 3" key="1">
    <citation type="journal article" date="2014" name="BMC Genomics">
        <title>Comparative genome sequencing reveals chemotype-specific gene clusters in the toxigenic black mold Stachybotrys.</title>
        <authorList>
            <person name="Semeiks J."/>
            <person name="Borek D."/>
            <person name="Otwinowski Z."/>
            <person name="Grishin N.V."/>
        </authorList>
    </citation>
    <scope>NUCLEOTIDE SEQUENCE [LARGE SCALE GENOMIC DNA]</scope>
    <source>
        <strain evidence="3">CBS 109288 / IBT 7711</strain>
    </source>
</reference>
<feature type="compositionally biased region" description="Basic and acidic residues" evidence="1">
    <location>
        <begin position="99"/>
        <end position="112"/>
    </location>
</feature>
<protein>
    <submittedName>
        <fullName evidence="2">Uncharacterized protein</fullName>
    </submittedName>
</protein>
<accession>A0A084B526</accession>
<proteinExistence type="predicted"/>
<organism evidence="2 3">
    <name type="scientific">Stachybotrys chartarum (strain CBS 109288 / IBT 7711)</name>
    <name type="common">Toxic black mold</name>
    <name type="synonym">Stilbospora chartarum</name>
    <dbReference type="NCBI Taxonomy" id="1280523"/>
    <lineage>
        <taxon>Eukaryota</taxon>
        <taxon>Fungi</taxon>
        <taxon>Dikarya</taxon>
        <taxon>Ascomycota</taxon>
        <taxon>Pezizomycotina</taxon>
        <taxon>Sordariomycetes</taxon>
        <taxon>Hypocreomycetidae</taxon>
        <taxon>Hypocreales</taxon>
        <taxon>Stachybotryaceae</taxon>
        <taxon>Stachybotrys</taxon>
    </lineage>
</organism>
<feature type="region of interest" description="Disordered" evidence="1">
    <location>
        <begin position="24"/>
        <end position="121"/>
    </location>
</feature>
<keyword evidence="3" id="KW-1185">Reference proteome</keyword>
<evidence type="ECO:0000256" key="1">
    <source>
        <dbReference type="SAM" id="MobiDB-lite"/>
    </source>
</evidence>
<dbReference type="Proteomes" id="UP000028045">
    <property type="component" value="Unassembled WGS sequence"/>
</dbReference>
<sequence length="121" mass="13494">MDNIMHGRAVIDGHKGELTITCPEKFTPDRRQAMQKTTQTRLAGGEARGADILKDDEVYEIEDSAYEDKGNSAEGNSAEGNSAEGNHADEQNQPKQRKRAVDKDSVQEEKQQKKPRLAVKR</sequence>
<dbReference type="HOGENOM" id="CLU_2039586_0_0_1"/>
<dbReference type="EMBL" id="KL648045">
    <property type="protein sequence ID" value="KEY72655.1"/>
    <property type="molecule type" value="Genomic_DNA"/>
</dbReference>
<dbReference type="AlphaFoldDB" id="A0A084B526"/>
<evidence type="ECO:0000313" key="3">
    <source>
        <dbReference type="Proteomes" id="UP000028045"/>
    </source>
</evidence>